<accession>A0A2M7WSL9</accession>
<feature type="compositionally biased region" description="Polar residues" evidence="1">
    <location>
        <begin position="48"/>
        <end position="61"/>
    </location>
</feature>
<gene>
    <name evidence="2" type="ORF">CO185_00905</name>
</gene>
<name>A0A2M7WSL9_9BACT</name>
<dbReference type="EMBL" id="PFXF01000015">
    <property type="protein sequence ID" value="PJA32974.1"/>
    <property type="molecule type" value="Genomic_DNA"/>
</dbReference>
<sequence length="432" mass="47258">MKKVLIISISTLLVALIIFSAWYFFIREGAETTTLNPTGDGLPFGSDDSVNSGGDTTTDNFTPPELGGARQPTTDELFGVDGMPALDEYGLLTSKSNLFRISNTPVAGFVTFIKNGRLTVRYVDRATGHIYDALMPASTSSLPFEKIKVTNNTLPKVYEAYFKPDGNTVLLRLLKEDSDTVENLSLALTPPKVASGETLYTASSTALRGDMGAITVLSNNLFFVLQDTLSIVSYTFNGSGTKTLFTSAFTDWRLTPAGNNLVVYTKASDDALGYAYTLNASGGSLTKILGPLNGLTIISNTSGSKIMYSYVNGNTRGLFIKDIKGTDVLEMSPSTFAEKCLWGIKSVEKVFCGAPETPLVRGDLDGWYRGTKHLSDRIWLFDTKTETAQILSEPNKDLEIDIDFYMPKLSPNEDYLFFINKTDLSLWALKLE</sequence>
<evidence type="ECO:0000256" key="1">
    <source>
        <dbReference type="SAM" id="MobiDB-lite"/>
    </source>
</evidence>
<protein>
    <submittedName>
        <fullName evidence="2">Uncharacterized protein</fullName>
    </submittedName>
</protein>
<feature type="region of interest" description="Disordered" evidence="1">
    <location>
        <begin position="36"/>
        <end position="70"/>
    </location>
</feature>
<evidence type="ECO:0000313" key="2">
    <source>
        <dbReference type="EMBL" id="PJA32974.1"/>
    </source>
</evidence>
<comment type="caution">
    <text evidence="2">The sequence shown here is derived from an EMBL/GenBank/DDBJ whole genome shotgun (WGS) entry which is preliminary data.</text>
</comment>
<dbReference type="Proteomes" id="UP000230758">
    <property type="component" value="Unassembled WGS sequence"/>
</dbReference>
<dbReference type="AlphaFoldDB" id="A0A2M7WSL9"/>
<proteinExistence type="predicted"/>
<evidence type="ECO:0000313" key="3">
    <source>
        <dbReference type="Proteomes" id="UP000230758"/>
    </source>
</evidence>
<dbReference type="SUPFAM" id="SSF69304">
    <property type="entry name" value="Tricorn protease N-terminal domain"/>
    <property type="match status" value="1"/>
</dbReference>
<organism evidence="2 3">
    <name type="scientific">Candidatus Zambryskibacteria bacterium CG_4_9_14_3_um_filter_42_15</name>
    <dbReference type="NCBI Taxonomy" id="1975112"/>
    <lineage>
        <taxon>Bacteria</taxon>
        <taxon>Candidatus Zambryskiibacteriota</taxon>
    </lineage>
</organism>
<reference evidence="3" key="1">
    <citation type="submission" date="2017-09" db="EMBL/GenBank/DDBJ databases">
        <title>Depth-based differentiation of microbial function through sediment-hosted aquifers and enrichment of novel symbionts in the deep terrestrial subsurface.</title>
        <authorList>
            <person name="Probst A.J."/>
            <person name="Ladd B."/>
            <person name="Jarett J.K."/>
            <person name="Geller-Mcgrath D.E."/>
            <person name="Sieber C.M.K."/>
            <person name="Emerson J.B."/>
            <person name="Anantharaman K."/>
            <person name="Thomas B.C."/>
            <person name="Malmstrom R."/>
            <person name="Stieglmeier M."/>
            <person name="Klingl A."/>
            <person name="Woyke T."/>
            <person name="Ryan C.M."/>
            <person name="Banfield J.F."/>
        </authorList>
    </citation>
    <scope>NUCLEOTIDE SEQUENCE [LARGE SCALE GENOMIC DNA]</scope>
</reference>